<evidence type="ECO:0000259" key="2">
    <source>
        <dbReference type="Pfam" id="PF04366"/>
    </source>
</evidence>
<dbReference type="Proteomes" id="UP001239418">
    <property type="component" value="Chromosome"/>
</dbReference>
<accession>A0ABY9ES07</accession>
<dbReference type="EMBL" id="CP117454">
    <property type="protein sequence ID" value="WLG83003.1"/>
    <property type="molecule type" value="Genomic_DNA"/>
</dbReference>
<keyword evidence="4" id="KW-1185">Reference proteome</keyword>
<dbReference type="CDD" id="cd11524">
    <property type="entry name" value="SYLF"/>
    <property type="match status" value="1"/>
</dbReference>
<evidence type="ECO:0000313" key="3">
    <source>
        <dbReference type="EMBL" id="WLG83003.1"/>
    </source>
</evidence>
<organism evidence="3 4">
    <name type="scientific">Pseudomonas cucumis</name>
    <dbReference type="NCBI Taxonomy" id="2954082"/>
    <lineage>
        <taxon>Bacteria</taxon>
        <taxon>Pseudomonadati</taxon>
        <taxon>Pseudomonadota</taxon>
        <taxon>Gammaproteobacteria</taxon>
        <taxon>Pseudomonadales</taxon>
        <taxon>Pseudomonadaceae</taxon>
        <taxon>Pseudomonas</taxon>
    </lineage>
</organism>
<gene>
    <name evidence="3" type="ORF">PSH97_17995</name>
</gene>
<feature type="signal peptide" evidence="1">
    <location>
        <begin position="1"/>
        <end position="27"/>
    </location>
</feature>
<dbReference type="Pfam" id="PF04366">
    <property type="entry name" value="Ysc84"/>
    <property type="match status" value="1"/>
</dbReference>
<reference evidence="3 4" key="1">
    <citation type="submission" date="2023-02" db="EMBL/GenBank/DDBJ databases">
        <title>Evolution of Hrp T3SS in non-pathogenic Pseudomonas fluorescens.</title>
        <authorList>
            <person name="Liao K."/>
            <person name="Wei H."/>
            <person name="Gu Y."/>
        </authorList>
    </citation>
    <scope>NUCLEOTIDE SEQUENCE [LARGE SCALE GENOMIC DNA]</scope>
    <source>
        <strain evidence="3 4">FP1935</strain>
    </source>
</reference>
<feature type="chain" id="PRO_5046094770" evidence="1">
    <location>
        <begin position="28"/>
        <end position="184"/>
    </location>
</feature>
<protein>
    <submittedName>
        <fullName evidence="3">Lipid-binding SYLF domain-containing protein</fullName>
    </submittedName>
</protein>
<keyword evidence="1" id="KW-0732">Signal</keyword>
<sequence length="184" mass="19794">MTQSMRFFLSIVLATLASASFLNSASAATAEDLDVDSRQALQTLYKSTPFAESISQNAKAILVFPKIIKAGLVFGGSYGEGVLLKDKKVENYYNSVTGSWGLQAGAQSYGYAVFLMTDKAVDYVRKTKGWEIGVGPTVVMVDEGVAKNLSSTTVKDDAYAFIFDQQGLMAGISIEGTKISLIKR</sequence>
<dbReference type="RefSeq" id="WP_305446093.1">
    <property type="nucleotide sequence ID" value="NZ_CP117454.1"/>
</dbReference>
<dbReference type="InterPro" id="IPR007461">
    <property type="entry name" value="Ysc84_actin-binding"/>
</dbReference>
<proteinExistence type="predicted"/>
<evidence type="ECO:0000256" key="1">
    <source>
        <dbReference type="SAM" id="SignalP"/>
    </source>
</evidence>
<evidence type="ECO:0000313" key="4">
    <source>
        <dbReference type="Proteomes" id="UP001239418"/>
    </source>
</evidence>
<name>A0ABY9ES07_9PSED</name>
<feature type="domain" description="Ysc84 actin-binding" evidence="2">
    <location>
        <begin position="97"/>
        <end position="180"/>
    </location>
</feature>